<organism evidence="2">
    <name type="scientific">mine drainage metagenome</name>
    <dbReference type="NCBI Taxonomy" id="410659"/>
    <lineage>
        <taxon>unclassified sequences</taxon>
        <taxon>metagenomes</taxon>
        <taxon>ecological metagenomes</taxon>
    </lineage>
</organism>
<feature type="region of interest" description="Disordered" evidence="1">
    <location>
        <begin position="230"/>
        <end position="253"/>
    </location>
</feature>
<proteinExistence type="predicted"/>
<name>A0A1J5S7P7_9ZZZZ</name>
<evidence type="ECO:0000256" key="1">
    <source>
        <dbReference type="SAM" id="MobiDB-lite"/>
    </source>
</evidence>
<protein>
    <submittedName>
        <fullName evidence="2">Uncharacterized protein</fullName>
    </submittedName>
</protein>
<sequence length="253" mass="25603">MKNRKKVISAASAACCLLAPAVSFAAANPLNFLQRQQVRGAASASASLVSQANSNLRMFAIGVQKYVYANVGQVPWNVSGTSTAISYSPFLLYAAGGTLSAAQAAAACGFAYGSATPPGFTSPINLDAASNFTPSTSVAWSAPPQYLPANWTAPLGGVDCAAVWINQPAAQQITVQVFYVPSTAAANGNTNLNLTPVQLTYGIKSSSAIQSAISGSSVIWSAGPVTSNGAASASAQGQSNGAGLQRTSSGWTQ</sequence>
<reference evidence="2" key="1">
    <citation type="submission" date="2016-10" db="EMBL/GenBank/DDBJ databases">
        <title>Sequence of Gallionella enrichment culture.</title>
        <authorList>
            <person name="Poehlein A."/>
            <person name="Muehling M."/>
            <person name="Daniel R."/>
        </authorList>
    </citation>
    <scope>NUCLEOTIDE SEQUENCE</scope>
</reference>
<comment type="caution">
    <text evidence="2">The sequence shown here is derived from an EMBL/GenBank/DDBJ whole genome shotgun (WGS) entry which is preliminary data.</text>
</comment>
<gene>
    <name evidence="2" type="ORF">GALL_201360</name>
</gene>
<dbReference type="EMBL" id="MLJW01000127">
    <property type="protein sequence ID" value="OIQ97811.1"/>
    <property type="molecule type" value="Genomic_DNA"/>
</dbReference>
<feature type="compositionally biased region" description="Low complexity" evidence="1">
    <location>
        <begin position="230"/>
        <end position="243"/>
    </location>
</feature>
<dbReference type="AlphaFoldDB" id="A0A1J5S7P7"/>
<accession>A0A1J5S7P7</accession>
<evidence type="ECO:0000313" key="2">
    <source>
        <dbReference type="EMBL" id="OIQ97811.1"/>
    </source>
</evidence>